<name>A0ABT2J3E7_9PSEU</name>
<feature type="compositionally biased region" description="Low complexity" evidence="1">
    <location>
        <begin position="177"/>
        <end position="190"/>
    </location>
</feature>
<dbReference type="Gene3D" id="1.20.1260.20">
    <property type="entry name" value="PPE superfamily"/>
    <property type="match status" value="1"/>
</dbReference>
<feature type="compositionally biased region" description="Gly residues" evidence="1">
    <location>
        <begin position="351"/>
        <end position="361"/>
    </location>
</feature>
<feature type="compositionally biased region" description="Gly residues" evidence="1">
    <location>
        <begin position="298"/>
        <end position="327"/>
    </location>
</feature>
<dbReference type="SUPFAM" id="SSF140459">
    <property type="entry name" value="PE/PPE dimer-like"/>
    <property type="match status" value="1"/>
</dbReference>
<proteinExistence type="predicted"/>
<accession>A0ABT2J3E7</accession>
<comment type="caution">
    <text evidence="2">The sequence shown here is derived from an EMBL/GenBank/DDBJ whole genome shotgun (WGS) entry which is preliminary data.</text>
</comment>
<dbReference type="RefSeq" id="WP_260189728.1">
    <property type="nucleotide sequence ID" value="NZ_JAFFZE010000005.1"/>
</dbReference>
<gene>
    <name evidence="2" type="ORF">JT362_04455</name>
</gene>
<evidence type="ECO:0000313" key="2">
    <source>
        <dbReference type="EMBL" id="MCT2582373.1"/>
    </source>
</evidence>
<organism evidence="2 3">
    <name type="scientific">Actinophytocola gossypii</name>
    <dbReference type="NCBI Taxonomy" id="2812003"/>
    <lineage>
        <taxon>Bacteria</taxon>
        <taxon>Bacillati</taxon>
        <taxon>Actinomycetota</taxon>
        <taxon>Actinomycetes</taxon>
        <taxon>Pseudonocardiales</taxon>
        <taxon>Pseudonocardiaceae</taxon>
    </lineage>
</organism>
<dbReference type="InterPro" id="IPR038332">
    <property type="entry name" value="PPE_sf"/>
</dbReference>
<evidence type="ECO:0000313" key="3">
    <source>
        <dbReference type="Proteomes" id="UP001156441"/>
    </source>
</evidence>
<sequence length="407" mass="39676">MSGDAIYRNFQEGKGPAGLTGGADMVSSIAKTYSTRAKQIRRLAGRMESAWQGQAAGFARRGAEPLAAEHEQASMALSTAQDLTGRQAGSFSEAKGRVVPVPPKPKLENPMQVLVIPGAVFDHEQQVDEHSVAAQNNVDVMNGYSGASAYNITNLPGSYGTLSDDLTGIGIGIAAEGTTTGSAGSAADTEVGSRGFGGSTGPRMGGGNPTPVGASVDGPGHAVPDAPDAGTSHAGSATPGRAAVPGGTTTPETFVPGQPVSPAEPGAARVPGATTGGPAPGLGVVATGPDGAPSSPRGGFGGRGFGSGGPGSGFGARSGAVPGGPAAGVGAEPHGSGTRSGPAAGPLAAAGRGGATAGGFPMGASGRGRDGEDTEHKRPEWLEGGDPDELFDTDVLTAPPTIGDEDD</sequence>
<dbReference type="Proteomes" id="UP001156441">
    <property type="component" value="Unassembled WGS sequence"/>
</dbReference>
<feature type="compositionally biased region" description="Gly residues" evidence="1">
    <location>
        <begin position="194"/>
        <end position="208"/>
    </location>
</feature>
<feature type="compositionally biased region" description="Low complexity" evidence="1">
    <location>
        <begin position="341"/>
        <end position="350"/>
    </location>
</feature>
<evidence type="ECO:0008006" key="4">
    <source>
        <dbReference type="Google" id="ProtNLM"/>
    </source>
</evidence>
<feature type="compositionally biased region" description="Acidic residues" evidence="1">
    <location>
        <begin position="383"/>
        <end position="392"/>
    </location>
</feature>
<protein>
    <recommendedName>
        <fullName evidence="4">PPE domain-containing protein</fullName>
    </recommendedName>
</protein>
<feature type="region of interest" description="Disordered" evidence="1">
    <location>
        <begin position="177"/>
        <end position="407"/>
    </location>
</feature>
<dbReference type="EMBL" id="JAFFZE010000005">
    <property type="protein sequence ID" value="MCT2582373.1"/>
    <property type="molecule type" value="Genomic_DNA"/>
</dbReference>
<reference evidence="2 3" key="1">
    <citation type="submission" date="2021-02" db="EMBL/GenBank/DDBJ databases">
        <title>Actinophytocola xerophila sp. nov., isolated from soil of cotton cropping field.</title>
        <authorList>
            <person name="Huang R."/>
            <person name="Chen X."/>
            <person name="Ge X."/>
            <person name="Liu W."/>
        </authorList>
    </citation>
    <scope>NUCLEOTIDE SEQUENCE [LARGE SCALE GENOMIC DNA]</scope>
    <source>
        <strain evidence="2 3">S1-96</strain>
    </source>
</reference>
<keyword evidence="3" id="KW-1185">Reference proteome</keyword>
<feature type="compositionally biased region" description="Basic and acidic residues" evidence="1">
    <location>
        <begin position="367"/>
        <end position="381"/>
    </location>
</feature>
<feature type="compositionally biased region" description="Low complexity" evidence="1">
    <location>
        <begin position="281"/>
        <end position="297"/>
    </location>
</feature>
<evidence type="ECO:0000256" key="1">
    <source>
        <dbReference type="SAM" id="MobiDB-lite"/>
    </source>
</evidence>